<keyword evidence="2" id="KW-0800">Toxin</keyword>
<evidence type="ECO:0000256" key="5">
    <source>
        <dbReference type="ARBA" id="ARBA00023180"/>
    </source>
</evidence>
<keyword evidence="7 8" id="KW-0862">Zinc</keyword>
<feature type="domain" description="ShKT" evidence="10">
    <location>
        <begin position="562"/>
        <end position="596"/>
    </location>
</feature>
<dbReference type="InterPro" id="IPR036383">
    <property type="entry name" value="TSP1_rpt_sf"/>
</dbReference>
<dbReference type="PRINTS" id="PR01705">
    <property type="entry name" value="TSP1REPEAT"/>
</dbReference>
<dbReference type="SUPFAM" id="SSF82895">
    <property type="entry name" value="TSP-1 type 1 repeat"/>
    <property type="match status" value="1"/>
</dbReference>
<evidence type="ECO:0000259" key="11">
    <source>
        <dbReference type="PROSITE" id="PS51864"/>
    </source>
</evidence>
<feature type="binding site" evidence="7">
    <location>
        <position position="135"/>
    </location>
    <ligand>
        <name>Zn(2+)</name>
        <dbReference type="ChEBI" id="CHEBI:29105"/>
        <note>catalytic</note>
    </ligand>
</feature>
<dbReference type="PROSITE" id="PS51670">
    <property type="entry name" value="SHKT"/>
    <property type="match status" value="2"/>
</dbReference>
<protein>
    <recommendedName>
        <fullName evidence="8">Metalloendopeptidase</fullName>
        <ecNumber evidence="8">3.4.24.-</ecNumber>
    </recommendedName>
</protein>
<dbReference type="SMART" id="SM00209">
    <property type="entry name" value="TSP1"/>
    <property type="match status" value="2"/>
</dbReference>
<feature type="disulfide bond" evidence="6">
    <location>
        <begin position="562"/>
        <end position="596"/>
    </location>
</feature>
<feature type="domain" description="ShKT" evidence="10">
    <location>
        <begin position="598"/>
        <end position="630"/>
    </location>
</feature>
<dbReference type="Gene3D" id="2.20.100.10">
    <property type="entry name" value="Thrombospondin type-1 (TSP1) repeat"/>
    <property type="match status" value="1"/>
</dbReference>
<comment type="caution">
    <text evidence="6">Lacks conserved residue(s) required for the propagation of feature annotation.</text>
</comment>
<dbReference type="InterPro" id="IPR000998">
    <property type="entry name" value="MAM_dom"/>
</dbReference>
<dbReference type="Pfam" id="PF00629">
    <property type="entry name" value="MAM"/>
    <property type="match status" value="1"/>
</dbReference>
<dbReference type="PROSITE" id="PS00740">
    <property type="entry name" value="MAM_1"/>
    <property type="match status" value="1"/>
</dbReference>
<dbReference type="PANTHER" id="PTHR10127">
    <property type="entry name" value="DISCOIDIN, CUB, EGF, LAMININ , AND ZINC METALLOPROTEASE DOMAIN CONTAINING"/>
    <property type="match status" value="1"/>
</dbReference>
<evidence type="ECO:0000259" key="9">
    <source>
        <dbReference type="PROSITE" id="PS50060"/>
    </source>
</evidence>
<dbReference type="InterPro" id="IPR013320">
    <property type="entry name" value="ConA-like_dom_sf"/>
</dbReference>
<evidence type="ECO:0000256" key="1">
    <source>
        <dbReference type="ARBA" id="ARBA00002657"/>
    </source>
</evidence>
<dbReference type="InterPro" id="IPR034035">
    <property type="entry name" value="Astacin-like_dom"/>
</dbReference>
<sequence>DKHLSLYQGDIILDQELKEILHGSNMSRNKRNAVREKKLLWKTRIIPYLVPSKMGHIKTNLNQAIQNFQENTCLRFVPYDGTQPNYILFDDDYGCSSRVGVRYAQSAYQKVSLADGCNNVGTIIHELMHAIGFFHEQSREDRNNFVMINWENILEGLADQFHKYSWITLDDLGKLYDYQSIMHYDRRAFTKNGLPTIERIDNKAIEFGPSNQRLSQKDIIEINALYDCISTTQFGWSSWTDYTPCDTNCKKTRERYCYHGGNQLSCGGNTNGYGIEKQSLECTQQECYAVDGNWGHWSYWSGCSVTCFQGQRTRSRQCDNPAPLHGGKTCEGASTETGVCVMKRCFLDPDDTEFENGFGMWYNSNNDKLNWQRHQGFTKTVDTGPNADHTLGNSTGYYMYVESSSPAQAGDNALLESPWLNPMIGGQCLQFHYNMYGKTTGKLMVHFTENGGAKYLLFYKEGNQGMGWKKFSKSINTALQYRLTFEASIASNGYSDIAIDDVYIDPGLCKKQENQNEKSEGLTKRKKNMHVNYCIICLTGRWLGFLYTNISVFLLLCEKIGCKDDDSRCTKWQQSGDCDKNSEFMLASCKLSCKVCECKDIHSSCPIWAQDGECDKNPAYMLENCCQSCR</sequence>
<dbReference type="Pfam" id="PF01400">
    <property type="entry name" value="Astacin"/>
    <property type="match status" value="1"/>
</dbReference>
<keyword evidence="6" id="KW-1015">Disulfide bond</keyword>
<keyword evidence="7 8" id="KW-0482">Metalloprotease</keyword>
<proteinExistence type="predicted"/>
<keyword evidence="7 8" id="KW-0479">Metal-binding</keyword>
<evidence type="ECO:0000313" key="12">
    <source>
        <dbReference type="EMBL" id="CAH3123374.1"/>
    </source>
</evidence>
<dbReference type="SMART" id="SM00254">
    <property type="entry name" value="ShKT"/>
    <property type="match status" value="2"/>
</dbReference>
<dbReference type="InterPro" id="IPR000884">
    <property type="entry name" value="TSP1_rpt"/>
</dbReference>
<dbReference type="CDD" id="cd04280">
    <property type="entry name" value="ZnMc_astacin_like"/>
    <property type="match status" value="1"/>
</dbReference>
<comment type="function">
    <text evidence="1">Metalloprotease.</text>
</comment>
<feature type="disulfide bond" evidence="7">
    <location>
        <begin position="73"/>
        <end position="228"/>
    </location>
</feature>
<accession>A0ABN8NW50</accession>
<name>A0ABN8NW50_9CNID</name>
<dbReference type="PROSITE" id="PS50092">
    <property type="entry name" value="TSP1"/>
    <property type="match status" value="2"/>
</dbReference>
<comment type="caution">
    <text evidence="12">The sequence shown here is derived from an EMBL/GenBank/DDBJ whole genome shotgun (WGS) entry which is preliminary data.</text>
</comment>
<dbReference type="PANTHER" id="PTHR10127:SF901">
    <property type="entry name" value="METALLOENDOPEPTIDASE"/>
    <property type="match status" value="1"/>
</dbReference>
<evidence type="ECO:0000256" key="3">
    <source>
        <dbReference type="ARBA" id="ARBA00022670"/>
    </source>
</evidence>
<feature type="non-terminal residue" evidence="12">
    <location>
        <position position="1"/>
    </location>
</feature>
<organism evidence="12 13">
    <name type="scientific">Porites lobata</name>
    <dbReference type="NCBI Taxonomy" id="104759"/>
    <lineage>
        <taxon>Eukaryota</taxon>
        <taxon>Metazoa</taxon>
        <taxon>Cnidaria</taxon>
        <taxon>Anthozoa</taxon>
        <taxon>Hexacorallia</taxon>
        <taxon>Scleractinia</taxon>
        <taxon>Fungiina</taxon>
        <taxon>Poritidae</taxon>
        <taxon>Porites</taxon>
    </lineage>
</organism>
<keyword evidence="4 7" id="KW-0378">Hydrolase</keyword>
<keyword evidence="13" id="KW-1185">Reference proteome</keyword>
<dbReference type="Pfam" id="PF00090">
    <property type="entry name" value="TSP_1"/>
    <property type="match status" value="1"/>
</dbReference>
<dbReference type="EC" id="3.4.24.-" evidence="8"/>
<keyword evidence="5" id="KW-0325">Glycoprotein</keyword>
<dbReference type="Proteomes" id="UP001159405">
    <property type="component" value="Unassembled WGS sequence"/>
</dbReference>
<feature type="domain" description="Peptidase M12A" evidence="11">
    <location>
        <begin position="32"/>
        <end position="229"/>
    </location>
</feature>
<dbReference type="InterPro" id="IPR006026">
    <property type="entry name" value="Peptidase_Metallo"/>
</dbReference>
<dbReference type="Gene3D" id="2.60.120.200">
    <property type="match status" value="1"/>
</dbReference>
<feature type="non-terminal residue" evidence="12">
    <location>
        <position position="630"/>
    </location>
</feature>
<dbReference type="InterPro" id="IPR003582">
    <property type="entry name" value="ShKT_dom"/>
</dbReference>
<evidence type="ECO:0000256" key="7">
    <source>
        <dbReference type="PROSITE-ProRule" id="PRU01211"/>
    </source>
</evidence>
<dbReference type="InterPro" id="IPR024079">
    <property type="entry name" value="MetalloPept_cat_dom_sf"/>
</dbReference>
<evidence type="ECO:0000256" key="2">
    <source>
        <dbReference type="ARBA" id="ARBA00022656"/>
    </source>
</evidence>
<evidence type="ECO:0000313" key="13">
    <source>
        <dbReference type="Proteomes" id="UP001159405"/>
    </source>
</evidence>
<dbReference type="SMART" id="SM00137">
    <property type="entry name" value="MAM"/>
    <property type="match status" value="1"/>
</dbReference>
<gene>
    <name evidence="12" type="ORF">PLOB_00029922</name>
</gene>
<feature type="binding site" evidence="7">
    <location>
        <position position="125"/>
    </location>
    <ligand>
        <name>Zn(2+)</name>
        <dbReference type="ChEBI" id="CHEBI:29105"/>
        <note>catalytic</note>
    </ligand>
</feature>
<dbReference type="PROSITE" id="PS51864">
    <property type="entry name" value="ASTACIN"/>
    <property type="match status" value="1"/>
</dbReference>
<feature type="disulfide bond" evidence="7">
    <location>
        <begin position="95"/>
        <end position="117"/>
    </location>
</feature>
<dbReference type="Gene3D" id="3.40.390.10">
    <property type="entry name" value="Collagenase (Catalytic Domain)"/>
    <property type="match status" value="1"/>
</dbReference>
<evidence type="ECO:0000256" key="8">
    <source>
        <dbReference type="RuleBase" id="RU361183"/>
    </source>
</evidence>
<dbReference type="PROSITE" id="PS50060">
    <property type="entry name" value="MAM_2"/>
    <property type="match status" value="1"/>
</dbReference>
<dbReference type="CDD" id="cd06263">
    <property type="entry name" value="MAM"/>
    <property type="match status" value="1"/>
</dbReference>
<dbReference type="PRINTS" id="PR00480">
    <property type="entry name" value="ASTACIN"/>
</dbReference>
<dbReference type="InterPro" id="IPR001506">
    <property type="entry name" value="Peptidase_M12A"/>
</dbReference>
<feature type="domain" description="MAM" evidence="9">
    <location>
        <begin position="350"/>
        <end position="511"/>
    </location>
</feature>
<evidence type="ECO:0000256" key="6">
    <source>
        <dbReference type="PROSITE-ProRule" id="PRU01005"/>
    </source>
</evidence>
<feature type="active site" evidence="7">
    <location>
        <position position="126"/>
    </location>
</feature>
<keyword evidence="3 7" id="KW-0645">Protease</keyword>
<comment type="cofactor">
    <cofactor evidence="7 8">
        <name>Zn(2+)</name>
        <dbReference type="ChEBI" id="CHEBI:29105"/>
    </cofactor>
    <text evidence="7 8">Binds 1 zinc ion per subunit.</text>
</comment>
<dbReference type="Pfam" id="PF01549">
    <property type="entry name" value="ShK"/>
    <property type="match status" value="2"/>
</dbReference>
<dbReference type="SUPFAM" id="SSF55486">
    <property type="entry name" value="Metalloproteases ('zincins'), catalytic domain"/>
    <property type="match status" value="1"/>
</dbReference>
<evidence type="ECO:0000259" key="10">
    <source>
        <dbReference type="PROSITE" id="PS51670"/>
    </source>
</evidence>
<dbReference type="SMART" id="SM00235">
    <property type="entry name" value="ZnMc"/>
    <property type="match status" value="1"/>
</dbReference>
<evidence type="ECO:0000256" key="4">
    <source>
        <dbReference type="ARBA" id="ARBA00022801"/>
    </source>
</evidence>
<dbReference type="EMBL" id="CALNXK010000038">
    <property type="protein sequence ID" value="CAH3123374.1"/>
    <property type="molecule type" value="Genomic_DNA"/>
</dbReference>
<dbReference type="SUPFAM" id="SSF49899">
    <property type="entry name" value="Concanavalin A-like lectins/glucanases"/>
    <property type="match status" value="1"/>
</dbReference>
<reference evidence="12 13" key="1">
    <citation type="submission" date="2022-05" db="EMBL/GenBank/DDBJ databases">
        <authorList>
            <consortium name="Genoscope - CEA"/>
            <person name="William W."/>
        </authorList>
    </citation>
    <scope>NUCLEOTIDE SEQUENCE [LARGE SCALE GENOMIC DNA]</scope>
</reference>
<feature type="binding site" evidence="7">
    <location>
        <position position="129"/>
    </location>
    <ligand>
        <name>Zn(2+)</name>
        <dbReference type="ChEBI" id="CHEBI:29105"/>
        <note>catalytic</note>
    </ligand>
</feature>